<feature type="domain" description="CBS" evidence="10">
    <location>
        <begin position="215"/>
        <end position="273"/>
    </location>
</feature>
<evidence type="ECO:0000256" key="4">
    <source>
        <dbReference type="ARBA" id="ARBA00022692"/>
    </source>
</evidence>
<keyword evidence="5 9" id="KW-0460">Magnesium</keyword>
<dbReference type="InterPro" id="IPR038076">
    <property type="entry name" value="MgtE_N_sf"/>
</dbReference>
<evidence type="ECO:0000259" key="10">
    <source>
        <dbReference type="PROSITE" id="PS51371"/>
    </source>
</evidence>
<evidence type="ECO:0000256" key="7">
    <source>
        <dbReference type="ARBA" id="ARBA00023136"/>
    </source>
</evidence>
<evidence type="ECO:0000256" key="9">
    <source>
        <dbReference type="RuleBase" id="RU362011"/>
    </source>
</evidence>
<comment type="subcellular location">
    <subcellularLocation>
        <location evidence="9">Cell membrane</location>
        <topology evidence="9">Multi-pass membrane protein</topology>
    </subcellularLocation>
    <subcellularLocation>
        <location evidence="1">Membrane</location>
        <topology evidence="1">Multi-pass membrane protein</topology>
    </subcellularLocation>
</comment>
<dbReference type="Pfam" id="PF03448">
    <property type="entry name" value="MgtE_N"/>
    <property type="match status" value="1"/>
</dbReference>
<keyword evidence="4 9" id="KW-0812">Transmembrane</keyword>
<evidence type="ECO:0000313" key="12">
    <source>
        <dbReference type="Proteomes" id="UP000886804"/>
    </source>
</evidence>
<dbReference type="InterPro" id="IPR046342">
    <property type="entry name" value="CBS_dom_sf"/>
</dbReference>
<sequence length="474" mass="52078">MSVKNLTDLQQDNNQKSIHPDYQAEIVDIIRSNLTPGLKREKLLAYHENDIAVALEQLTADERGRLYCLLDAETLANIFEYSDNPSQYINELGIQKRVAVLSRFEITTVVDCLRQMDKADRNTLLELLDEDTKREVLLLNSFDEDEIGSRMTTNYIAVPAGIGVRQAMHDLIDQAAENDNISTIYVVDQDKTLVGAIDLKKLIIAREGTELSAITMTSYPYVYANEEIEDCISRMKDYSEDSIPVLDSDNKLLGVLTSQDVMQLVDDEMGDDYAKLAGLASEEDLNEPMARSIHKRLPWLIILLFLGMVVSSVVGAFEGVVAQLPLIIAFQSLVLDMAGNVGTQSLAVTIRVLMDENVSGVQKLYLVAKEAKVGLANGLVLGVMSFLFIGLYLLTVKGQSALLSFSISFCAGIALLASMVLASLSGTIVPLAFKKIHIDPAVASGPLITTINDLMAVVIYYGLAWLLLIHVIGL</sequence>
<keyword evidence="9" id="KW-1003">Cell membrane</keyword>
<evidence type="ECO:0000313" key="11">
    <source>
        <dbReference type="EMBL" id="HJB07859.1"/>
    </source>
</evidence>
<keyword evidence="3 9" id="KW-0813">Transport</keyword>
<proteinExistence type="inferred from homology"/>
<evidence type="ECO:0000256" key="1">
    <source>
        <dbReference type="ARBA" id="ARBA00004141"/>
    </source>
</evidence>
<protein>
    <recommendedName>
        <fullName evidence="9">Magnesium transporter MgtE</fullName>
    </recommendedName>
</protein>
<dbReference type="InterPro" id="IPR000644">
    <property type="entry name" value="CBS_dom"/>
</dbReference>
<dbReference type="Pfam" id="PF01769">
    <property type="entry name" value="MgtE"/>
    <property type="match status" value="1"/>
</dbReference>
<evidence type="ECO:0000256" key="8">
    <source>
        <dbReference type="PROSITE-ProRule" id="PRU00703"/>
    </source>
</evidence>
<dbReference type="Gene3D" id="3.10.580.10">
    <property type="entry name" value="CBS-domain"/>
    <property type="match status" value="1"/>
</dbReference>
<feature type="transmembrane region" description="Helical" evidence="9">
    <location>
        <begin position="454"/>
        <end position="473"/>
    </location>
</feature>
<dbReference type="SMART" id="SM00924">
    <property type="entry name" value="MgtE_N"/>
    <property type="match status" value="1"/>
</dbReference>
<feature type="domain" description="CBS" evidence="10">
    <location>
        <begin position="151"/>
        <end position="214"/>
    </location>
</feature>
<name>A0A9D2L8C4_9FIRM</name>
<feature type="transmembrane region" description="Helical" evidence="9">
    <location>
        <begin position="297"/>
        <end position="317"/>
    </location>
</feature>
<dbReference type="InterPro" id="IPR006667">
    <property type="entry name" value="SLC41_membr_dom"/>
</dbReference>
<comment type="subunit">
    <text evidence="9">Homodimer.</text>
</comment>
<dbReference type="AlphaFoldDB" id="A0A9D2L8C4"/>
<gene>
    <name evidence="11" type="primary">mgtE</name>
    <name evidence="11" type="ORF">H9716_08340</name>
</gene>
<dbReference type="Pfam" id="PF00571">
    <property type="entry name" value="CBS"/>
    <property type="match status" value="2"/>
</dbReference>
<reference evidence="11" key="2">
    <citation type="submission" date="2021-04" db="EMBL/GenBank/DDBJ databases">
        <authorList>
            <person name="Gilroy R."/>
        </authorList>
    </citation>
    <scope>NUCLEOTIDE SEQUENCE</scope>
    <source>
        <strain evidence="11">CHK188-4685</strain>
    </source>
</reference>
<evidence type="ECO:0000256" key="6">
    <source>
        <dbReference type="ARBA" id="ARBA00022989"/>
    </source>
</evidence>
<dbReference type="Gene3D" id="1.25.60.10">
    <property type="entry name" value="MgtE N-terminal domain-like"/>
    <property type="match status" value="1"/>
</dbReference>
<dbReference type="SUPFAM" id="SSF54631">
    <property type="entry name" value="CBS-domain pair"/>
    <property type="match status" value="1"/>
</dbReference>
<dbReference type="Proteomes" id="UP000886804">
    <property type="component" value="Unassembled WGS sequence"/>
</dbReference>
<comment type="caution">
    <text evidence="9">Lacks conserved residue(s) required for the propagation of feature annotation.</text>
</comment>
<dbReference type="CDD" id="cd04606">
    <property type="entry name" value="CBS_pair_Mg_transporter"/>
    <property type="match status" value="1"/>
</dbReference>
<evidence type="ECO:0000256" key="3">
    <source>
        <dbReference type="ARBA" id="ARBA00022448"/>
    </source>
</evidence>
<dbReference type="PROSITE" id="PS51371">
    <property type="entry name" value="CBS"/>
    <property type="match status" value="2"/>
</dbReference>
<evidence type="ECO:0000256" key="2">
    <source>
        <dbReference type="ARBA" id="ARBA00009749"/>
    </source>
</evidence>
<keyword evidence="8" id="KW-0129">CBS domain</keyword>
<keyword evidence="6 9" id="KW-1133">Transmembrane helix</keyword>
<dbReference type="GO" id="GO:0005886">
    <property type="term" value="C:plasma membrane"/>
    <property type="evidence" value="ECO:0007669"/>
    <property type="project" value="UniProtKB-SubCell"/>
</dbReference>
<dbReference type="InterPro" id="IPR036739">
    <property type="entry name" value="SLC41_membr_dom_sf"/>
</dbReference>
<keyword evidence="9" id="KW-0479">Metal-binding</keyword>
<comment type="function">
    <text evidence="9">Acts as a magnesium transporter.</text>
</comment>
<keyword evidence="7 9" id="KW-0472">Membrane</keyword>
<feature type="transmembrane region" description="Helical" evidence="9">
    <location>
        <begin position="406"/>
        <end position="433"/>
    </location>
</feature>
<feature type="transmembrane region" description="Helical" evidence="9">
    <location>
        <begin position="375"/>
        <end position="394"/>
    </location>
</feature>
<dbReference type="Gene3D" id="1.10.357.20">
    <property type="entry name" value="SLC41 divalent cation transporters, integral membrane domain"/>
    <property type="match status" value="1"/>
</dbReference>
<dbReference type="EMBL" id="DWYS01000100">
    <property type="protein sequence ID" value="HJB07859.1"/>
    <property type="molecule type" value="Genomic_DNA"/>
</dbReference>
<dbReference type="InterPro" id="IPR006668">
    <property type="entry name" value="Mg_transptr_MgtE_intracell_dom"/>
</dbReference>
<dbReference type="SUPFAM" id="SSF161093">
    <property type="entry name" value="MgtE membrane domain-like"/>
    <property type="match status" value="1"/>
</dbReference>
<comment type="caution">
    <text evidence="11">The sequence shown here is derived from an EMBL/GenBank/DDBJ whole genome shotgun (WGS) entry which is preliminary data.</text>
</comment>
<dbReference type="InterPro" id="IPR006669">
    <property type="entry name" value="MgtE_transporter"/>
</dbReference>
<comment type="similarity">
    <text evidence="2 9">Belongs to the SLC41A transporter family.</text>
</comment>
<reference evidence="11" key="1">
    <citation type="journal article" date="2021" name="PeerJ">
        <title>Extensive microbial diversity within the chicken gut microbiome revealed by metagenomics and culture.</title>
        <authorList>
            <person name="Gilroy R."/>
            <person name="Ravi A."/>
            <person name="Getino M."/>
            <person name="Pursley I."/>
            <person name="Horton D.L."/>
            <person name="Alikhan N.F."/>
            <person name="Baker D."/>
            <person name="Gharbi K."/>
            <person name="Hall N."/>
            <person name="Watson M."/>
            <person name="Adriaenssens E.M."/>
            <person name="Foster-Nyarko E."/>
            <person name="Jarju S."/>
            <person name="Secka A."/>
            <person name="Antonio M."/>
            <person name="Oren A."/>
            <person name="Chaudhuri R.R."/>
            <person name="La Ragione R."/>
            <person name="Hildebrand F."/>
            <person name="Pallen M.J."/>
        </authorList>
    </citation>
    <scope>NUCLEOTIDE SEQUENCE</scope>
    <source>
        <strain evidence="11">CHK188-4685</strain>
    </source>
</reference>
<dbReference type="PANTHER" id="PTHR43773">
    <property type="entry name" value="MAGNESIUM TRANSPORTER MGTE"/>
    <property type="match status" value="1"/>
</dbReference>
<dbReference type="SMART" id="SM00116">
    <property type="entry name" value="CBS"/>
    <property type="match status" value="2"/>
</dbReference>
<dbReference type="PANTHER" id="PTHR43773:SF1">
    <property type="entry name" value="MAGNESIUM TRANSPORTER MGTE"/>
    <property type="match status" value="1"/>
</dbReference>
<accession>A0A9D2L8C4</accession>
<organism evidence="11 12">
    <name type="scientific">Candidatus Enterocloster faecavium</name>
    <dbReference type="NCBI Taxonomy" id="2838560"/>
    <lineage>
        <taxon>Bacteria</taxon>
        <taxon>Bacillati</taxon>
        <taxon>Bacillota</taxon>
        <taxon>Clostridia</taxon>
        <taxon>Lachnospirales</taxon>
        <taxon>Lachnospiraceae</taxon>
        <taxon>Enterocloster</taxon>
    </lineage>
</organism>
<evidence type="ECO:0000256" key="5">
    <source>
        <dbReference type="ARBA" id="ARBA00022842"/>
    </source>
</evidence>
<dbReference type="GO" id="GO:0046872">
    <property type="term" value="F:metal ion binding"/>
    <property type="evidence" value="ECO:0007669"/>
    <property type="project" value="UniProtKB-KW"/>
</dbReference>
<dbReference type="GO" id="GO:0015095">
    <property type="term" value="F:magnesium ion transmembrane transporter activity"/>
    <property type="evidence" value="ECO:0007669"/>
    <property type="project" value="UniProtKB-UniRule"/>
</dbReference>
<dbReference type="SUPFAM" id="SSF158791">
    <property type="entry name" value="MgtE N-terminal domain-like"/>
    <property type="match status" value="1"/>
</dbReference>
<dbReference type="NCBIfam" id="TIGR00400">
    <property type="entry name" value="mgtE"/>
    <property type="match status" value="1"/>
</dbReference>